<dbReference type="AlphaFoldDB" id="A0A9Y1BPN5"/>
<evidence type="ECO:0000256" key="1">
    <source>
        <dbReference type="SAM" id="Phobius"/>
    </source>
</evidence>
<feature type="transmembrane region" description="Helical" evidence="1">
    <location>
        <begin position="181"/>
        <end position="203"/>
    </location>
</feature>
<keyword evidence="1" id="KW-0472">Membrane</keyword>
<evidence type="ECO:0000313" key="2">
    <source>
        <dbReference type="EMBL" id="UJG42742.1"/>
    </source>
</evidence>
<organism evidence="2">
    <name type="scientific">Candidatus Heimdallarchaeum endolithica</name>
    <dbReference type="NCBI Taxonomy" id="2876572"/>
    <lineage>
        <taxon>Archaea</taxon>
        <taxon>Promethearchaeati</taxon>
        <taxon>Candidatus Heimdallarchaeota</taxon>
        <taxon>Candidatus Heimdallarchaeia (ex Rinke et al. 2021) (nom. nud.)</taxon>
        <taxon>Candidatus Heimdallarchaeales</taxon>
        <taxon>Candidatus Heimdallarchaeaceae</taxon>
        <taxon>Candidatus Heimdallarchaeum</taxon>
    </lineage>
</organism>
<gene>
    <name evidence="2" type="ORF">K9W46_10180</name>
</gene>
<accession>A0A9Y1BPN5</accession>
<name>A0A9Y1BPN5_9ARCH</name>
<keyword evidence="1" id="KW-1133">Transmembrane helix</keyword>
<feature type="transmembrane region" description="Helical" evidence="1">
    <location>
        <begin position="149"/>
        <end position="169"/>
    </location>
</feature>
<dbReference type="Proteomes" id="UP001200513">
    <property type="component" value="Chromosome"/>
</dbReference>
<reference evidence="2" key="1">
    <citation type="journal article" date="2022" name="Nat. Microbiol.">
        <title>Unique mobile elements and scalable gene flow at the prokaryote-eukaryote boundary revealed by circularized Asgard archaea genomes.</title>
        <authorList>
            <person name="Wu F."/>
            <person name="Speth D.R."/>
            <person name="Philosof A."/>
            <person name="Cremiere A."/>
            <person name="Narayanan A."/>
            <person name="Barco R.A."/>
            <person name="Connon S.A."/>
            <person name="Amend J.P."/>
            <person name="Antoshechkin I.A."/>
            <person name="Orphan V.J."/>
        </authorList>
    </citation>
    <scope>NUCLEOTIDE SEQUENCE</scope>
    <source>
        <strain evidence="2">PR6</strain>
    </source>
</reference>
<proteinExistence type="predicted"/>
<protein>
    <submittedName>
        <fullName evidence="2">Uncharacterized protein</fullName>
    </submittedName>
</protein>
<sequence length="205" mass="23044">MIKLNISDDTFLNDIATLLEEGYNIEQAIFGIPYMSRDVLLEIQLGSNPIEALSLVEFQYPVIISLLGSASNADYRENVTRIKTVANLIKKRNEAIKEKENLVKILNRRLKIIRIITLVTIAIIGGIAPFFSGIYSFLKNGYSKYTFNLLSPMSISFLLINLLNNYFLLSISKENRISLKLIITSIVHVAIVLSIKILFGGVVTF</sequence>
<feature type="transmembrane region" description="Helical" evidence="1">
    <location>
        <begin position="112"/>
        <end position="137"/>
    </location>
</feature>
<dbReference type="EMBL" id="CP084167">
    <property type="protein sequence ID" value="UJG42742.1"/>
    <property type="molecule type" value="Genomic_DNA"/>
</dbReference>
<keyword evidence="1" id="KW-0812">Transmembrane</keyword>